<dbReference type="EMBL" id="LCTW02000035">
    <property type="protein sequence ID" value="KXX81449.1"/>
    <property type="molecule type" value="Genomic_DNA"/>
</dbReference>
<organism evidence="2 3">
    <name type="scientific">Madurella mycetomatis</name>
    <dbReference type="NCBI Taxonomy" id="100816"/>
    <lineage>
        <taxon>Eukaryota</taxon>
        <taxon>Fungi</taxon>
        <taxon>Dikarya</taxon>
        <taxon>Ascomycota</taxon>
        <taxon>Pezizomycotina</taxon>
        <taxon>Sordariomycetes</taxon>
        <taxon>Sordariomycetidae</taxon>
        <taxon>Sordariales</taxon>
        <taxon>Sordariales incertae sedis</taxon>
        <taxon>Madurella</taxon>
    </lineage>
</organism>
<dbReference type="AlphaFoldDB" id="A0A175WD70"/>
<dbReference type="VEuPathDB" id="FungiDB:MMYC01_202665"/>
<gene>
    <name evidence="2" type="ORF">MMYC01_202665</name>
</gene>
<evidence type="ECO:0000256" key="1">
    <source>
        <dbReference type="SAM" id="MobiDB-lite"/>
    </source>
</evidence>
<sequence length="303" mass="34741">MFTLLSVHRGDELRLAPRALIELERLPEETRKQIQLVAFEDIAEYLENPAEFEMLWKQRWLPMFEAAITQSPAMEEWLTKLWLAYAGRYTLTDLEFGRMYSGSDLGCFENMHLRRLVAGSNPYHRGRCECVDKGWRFHDPGVPRATEDPLTDGHHDLLTRYTDPRIVHVYLAFYSGPDALGTRGPKRALVEIWRDAEFQAMLGPLKQVARTKRMQLAQEYRNKAWDIKAALLNLELLPPQNADANPYASSDSEAAALLLQGLSEPHTDEDAPADSDVDSHNETSLSEDRGEMESWPQRSMLRL</sequence>
<reference evidence="2 3" key="1">
    <citation type="journal article" date="2016" name="Genome Announc.">
        <title>Genome Sequence of Madurella mycetomatis mm55, Isolated from a Human Mycetoma Case in Sudan.</title>
        <authorList>
            <person name="Smit S."/>
            <person name="Derks M.F."/>
            <person name="Bervoets S."/>
            <person name="Fahal A."/>
            <person name="van Leeuwen W."/>
            <person name="van Belkum A."/>
            <person name="van de Sande W.W."/>
        </authorList>
    </citation>
    <scope>NUCLEOTIDE SEQUENCE [LARGE SCALE GENOMIC DNA]</scope>
    <source>
        <strain evidence="3">mm55</strain>
    </source>
</reference>
<dbReference type="Proteomes" id="UP000078237">
    <property type="component" value="Unassembled WGS sequence"/>
</dbReference>
<evidence type="ECO:0000313" key="2">
    <source>
        <dbReference type="EMBL" id="KXX81449.1"/>
    </source>
</evidence>
<dbReference type="OrthoDB" id="4577852at2759"/>
<name>A0A175WD70_9PEZI</name>
<feature type="region of interest" description="Disordered" evidence="1">
    <location>
        <begin position="261"/>
        <end position="303"/>
    </location>
</feature>
<protein>
    <submittedName>
        <fullName evidence="2">Uncharacterized protein</fullName>
    </submittedName>
</protein>
<feature type="compositionally biased region" description="Basic and acidic residues" evidence="1">
    <location>
        <begin position="277"/>
        <end position="292"/>
    </location>
</feature>
<comment type="caution">
    <text evidence="2">The sequence shown here is derived from an EMBL/GenBank/DDBJ whole genome shotgun (WGS) entry which is preliminary data.</text>
</comment>
<keyword evidence="3" id="KW-1185">Reference proteome</keyword>
<evidence type="ECO:0000313" key="3">
    <source>
        <dbReference type="Proteomes" id="UP000078237"/>
    </source>
</evidence>
<accession>A0A175WD70</accession>
<proteinExistence type="predicted"/>